<dbReference type="eggNOG" id="ENOG5032X8S">
    <property type="taxonomic scope" value="Bacteria"/>
</dbReference>
<evidence type="ECO:0000313" key="2">
    <source>
        <dbReference type="EMBL" id="ADU29481.1"/>
    </source>
</evidence>
<dbReference type="AlphaFoldDB" id="E6TRV8"/>
<feature type="transmembrane region" description="Helical" evidence="1">
    <location>
        <begin position="237"/>
        <end position="257"/>
    </location>
</feature>
<organism evidence="2 3">
    <name type="scientific">Evansella cellulosilytica (strain ATCC 21833 / DSM 2522 / FERM P-1141 / JCM 9156 / N-4)</name>
    <name type="common">Bacillus cellulosilyticus</name>
    <dbReference type="NCBI Taxonomy" id="649639"/>
    <lineage>
        <taxon>Bacteria</taxon>
        <taxon>Bacillati</taxon>
        <taxon>Bacillota</taxon>
        <taxon>Bacilli</taxon>
        <taxon>Bacillales</taxon>
        <taxon>Bacillaceae</taxon>
        <taxon>Evansella</taxon>
    </lineage>
</organism>
<dbReference type="HOGENOM" id="CLU_090589_0_0_9"/>
<protein>
    <submittedName>
        <fullName evidence="2">Uncharacterized protein</fullName>
    </submittedName>
</protein>
<dbReference type="KEGG" id="bco:Bcell_1216"/>
<accession>E6TRV8</accession>
<evidence type="ECO:0000256" key="1">
    <source>
        <dbReference type="SAM" id="Phobius"/>
    </source>
</evidence>
<dbReference type="Proteomes" id="UP000001401">
    <property type="component" value="Chromosome"/>
</dbReference>
<sequence>MHVNNEDNREELADLLDPVELEELEAELDHYLVKYPDDSMLDETIDTLRQYVPIKQKKSIYYRDRFMTLIKRAKLEAFYIHPMYWTISVFLFVIGYVFTTYSAHNPLLTLIILAPLPFIFGLVEVFRGRESGVLEMEMACKFSVYEIILSRLLLIGVFNLTLTVLLTLSLAPYIQTASLFEVVVIWFAPFTIFVSLALWLSMRFRGAVFVMAFLSMWGIFSLVLASNSMWAERILTVHLPFHLLFTGVGLCLFMLQVRKLFNKYGKNEEVGIIEARY</sequence>
<gene>
    <name evidence="2" type="ordered locus">Bcell_1216</name>
</gene>
<evidence type="ECO:0000313" key="3">
    <source>
        <dbReference type="Proteomes" id="UP000001401"/>
    </source>
</evidence>
<dbReference type="OrthoDB" id="1912744at2"/>
<dbReference type="RefSeq" id="WP_013487822.1">
    <property type="nucleotide sequence ID" value="NC_014829.1"/>
</dbReference>
<proteinExistence type="predicted"/>
<feature type="transmembrane region" description="Helical" evidence="1">
    <location>
        <begin position="107"/>
        <end position="126"/>
    </location>
</feature>
<feature type="transmembrane region" description="Helical" evidence="1">
    <location>
        <begin position="77"/>
        <end position="101"/>
    </location>
</feature>
<keyword evidence="1" id="KW-0812">Transmembrane</keyword>
<name>E6TRV8_EVAC2</name>
<feature type="transmembrane region" description="Helical" evidence="1">
    <location>
        <begin position="207"/>
        <end position="225"/>
    </location>
</feature>
<keyword evidence="3" id="KW-1185">Reference proteome</keyword>
<keyword evidence="1" id="KW-1133">Transmembrane helix</keyword>
<reference evidence="2 3" key="1">
    <citation type="submission" date="2010-12" db="EMBL/GenBank/DDBJ databases">
        <title>Complete sequence of Bacillus cellulosilyticus DSM 2522.</title>
        <authorList>
            <consortium name="US DOE Joint Genome Institute"/>
            <person name="Lucas S."/>
            <person name="Copeland A."/>
            <person name="Lapidus A."/>
            <person name="Cheng J.-F."/>
            <person name="Bruce D."/>
            <person name="Goodwin L."/>
            <person name="Pitluck S."/>
            <person name="Chertkov O."/>
            <person name="Detter J.C."/>
            <person name="Han C."/>
            <person name="Tapia R."/>
            <person name="Land M."/>
            <person name="Hauser L."/>
            <person name="Jeffries C."/>
            <person name="Kyrpides N."/>
            <person name="Ivanova N."/>
            <person name="Mikhailova N."/>
            <person name="Brumm P."/>
            <person name="Mead D."/>
            <person name="Woyke T."/>
        </authorList>
    </citation>
    <scope>NUCLEOTIDE SEQUENCE [LARGE SCALE GENOMIC DNA]</scope>
    <source>
        <strain evidence="3">ATCC 21833 / DSM 2522 / FERM P-1141 / JCM 9156 / N-4</strain>
    </source>
</reference>
<dbReference type="EMBL" id="CP002394">
    <property type="protein sequence ID" value="ADU29481.1"/>
    <property type="molecule type" value="Genomic_DNA"/>
</dbReference>
<dbReference type="STRING" id="649639.Bcell_1216"/>
<feature type="transmembrane region" description="Helical" evidence="1">
    <location>
        <begin position="147"/>
        <end position="171"/>
    </location>
</feature>
<keyword evidence="1" id="KW-0472">Membrane</keyword>
<feature type="transmembrane region" description="Helical" evidence="1">
    <location>
        <begin position="177"/>
        <end position="200"/>
    </location>
</feature>